<keyword evidence="6" id="KW-0732">Signal</keyword>
<dbReference type="EC" id="1.8.4.11" evidence="4"/>
<feature type="region of interest" description="Disordered" evidence="5">
    <location>
        <begin position="30"/>
        <end position="49"/>
    </location>
</feature>
<evidence type="ECO:0000256" key="2">
    <source>
        <dbReference type="ARBA" id="ARBA00047806"/>
    </source>
</evidence>
<dbReference type="InterPro" id="IPR036509">
    <property type="entry name" value="Met_Sox_Rdtase_MsrA_sf"/>
</dbReference>
<dbReference type="EMBL" id="JACHET010000001">
    <property type="protein sequence ID" value="MBB6182835.1"/>
    <property type="molecule type" value="Genomic_DNA"/>
</dbReference>
<dbReference type="InterPro" id="IPR002569">
    <property type="entry name" value="Met_Sox_Rdtase_MsrA_dom"/>
</dbReference>
<dbReference type="RefSeq" id="WP_052394946.1">
    <property type="nucleotide sequence ID" value="NZ_JACHET010000001.1"/>
</dbReference>
<organism evidence="8 9">
    <name type="scientific">Oleiagrimonas soli</name>
    <dbReference type="NCBI Taxonomy" id="1543381"/>
    <lineage>
        <taxon>Bacteria</taxon>
        <taxon>Pseudomonadati</taxon>
        <taxon>Pseudomonadota</taxon>
        <taxon>Gammaproteobacteria</taxon>
        <taxon>Lysobacterales</taxon>
        <taxon>Rhodanobacteraceae</taxon>
        <taxon>Oleiagrimonas</taxon>
    </lineage>
</organism>
<gene>
    <name evidence="4" type="primary">msrA</name>
    <name evidence="8" type="ORF">HNQ86_000180</name>
</gene>
<dbReference type="NCBIfam" id="TIGR00401">
    <property type="entry name" value="msrA"/>
    <property type="match status" value="1"/>
</dbReference>
<feature type="signal peptide" evidence="6">
    <location>
        <begin position="1"/>
        <end position="31"/>
    </location>
</feature>
<dbReference type="SUPFAM" id="SSF55068">
    <property type="entry name" value="Peptide methionine sulfoxide reductase"/>
    <property type="match status" value="1"/>
</dbReference>
<name>A0A841KD47_9GAMM</name>
<dbReference type="GO" id="GO:0008113">
    <property type="term" value="F:peptide-methionine (S)-S-oxide reductase activity"/>
    <property type="evidence" value="ECO:0007669"/>
    <property type="project" value="UniProtKB-UniRule"/>
</dbReference>
<dbReference type="Gene3D" id="3.30.1060.10">
    <property type="entry name" value="Peptide methionine sulphoxide reductase MsrA"/>
    <property type="match status" value="1"/>
</dbReference>
<keyword evidence="1 4" id="KW-0560">Oxidoreductase</keyword>
<evidence type="ECO:0000259" key="7">
    <source>
        <dbReference type="Pfam" id="PF01625"/>
    </source>
</evidence>
<sequence>MIVHAFPRNVRRLLCAVLLATLTACAPTAPARSTSSAVPPPQLDTPVPRHAGERTAVFAGGCFWGMQWVFEHVRGVQRVEAGYAGGQASTARYGIVSGGGTGHAESVRVSYDPSQVSYGQLLRVYFSVATDPTQRDRQGPDVGTQYRGVIFTADVQQARVAQAYVRQLDAAGAFDRPIVTRIQPLTGFYPAEAYHQDYARLHPNALYIAVNDAPKITQLRQQLPALYRATPVTYSP</sequence>
<accession>A0A841KD47</accession>
<dbReference type="Proteomes" id="UP000560000">
    <property type="component" value="Unassembled WGS sequence"/>
</dbReference>
<comment type="function">
    <text evidence="4">Has an important function as a repair enzyme for proteins that have been inactivated by oxidation. Catalyzes the reversible oxidation-reduction of methionine sulfoxide in proteins to methionine.</text>
</comment>
<dbReference type="PANTHER" id="PTHR43774">
    <property type="entry name" value="PEPTIDE METHIONINE SULFOXIDE REDUCTASE"/>
    <property type="match status" value="1"/>
</dbReference>
<reference evidence="8 9" key="1">
    <citation type="submission" date="2020-08" db="EMBL/GenBank/DDBJ databases">
        <title>Genomic Encyclopedia of Type Strains, Phase IV (KMG-IV): sequencing the most valuable type-strain genomes for metagenomic binning, comparative biology and taxonomic classification.</title>
        <authorList>
            <person name="Goeker M."/>
        </authorList>
    </citation>
    <scope>NUCLEOTIDE SEQUENCE [LARGE SCALE GENOMIC DNA]</scope>
    <source>
        <strain evidence="8 9">DSM 107085</strain>
    </source>
</reference>
<evidence type="ECO:0000256" key="1">
    <source>
        <dbReference type="ARBA" id="ARBA00023002"/>
    </source>
</evidence>
<comment type="catalytic activity">
    <reaction evidence="2 4">
        <text>L-methionyl-[protein] + [thioredoxin]-disulfide + H2O = L-methionyl-(S)-S-oxide-[protein] + [thioredoxin]-dithiol</text>
        <dbReference type="Rhea" id="RHEA:14217"/>
        <dbReference type="Rhea" id="RHEA-COMP:10698"/>
        <dbReference type="Rhea" id="RHEA-COMP:10700"/>
        <dbReference type="Rhea" id="RHEA-COMP:12313"/>
        <dbReference type="Rhea" id="RHEA-COMP:12315"/>
        <dbReference type="ChEBI" id="CHEBI:15377"/>
        <dbReference type="ChEBI" id="CHEBI:16044"/>
        <dbReference type="ChEBI" id="CHEBI:29950"/>
        <dbReference type="ChEBI" id="CHEBI:44120"/>
        <dbReference type="ChEBI" id="CHEBI:50058"/>
        <dbReference type="EC" id="1.8.4.11"/>
    </reaction>
</comment>
<feature type="active site" evidence="4">
    <location>
        <position position="62"/>
    </location>
</feature>
<protein>
    <recommendedName>
        <fullName evidence="4">Peptide methionine sulfoxide reductase MsrA</fullName>
        <shortName evidence="4">Protein-methionine-S-oxide reductase</shortName>
        <ecNumber evidence="4">1.8.4.11</ecNumber>
    </recommendedName>
    <alternativeName>
        <fullName evidence="4">Peptide-methionine (S)-S-oxide reductase</fullName>
        <shortName evidence="4">Peptide Met(O) reductase</shortName>
    </alternativeName>
</protein>
<comment type="catalytic activity">
    <reaction evidence="3 4">
        <text>[thioredoxin]-disulfide + L-methionine + H2O = L-methionine (S)-S-oxide + [thioredoxin]-dithiol</text>
        <dbReference type="Rhea" id="RHEA:19993"/>
        <dbReference type="Rhea" id="RHEA-COMP:10698"/>
        <dbReference type="Rhea" id="RHEA-COMP:10700"/>
        <dbReference type="ChEBI" id="CHEBI:15377"/>
        <dbReference type="ChEBI" id="CHEBI:29950"/>
        <dbReference type="ChEBI" id="CHEBI:50058"/>
        <dbReference type="ChEBI" id="CHEBI:57844"/>
        <dbReference type="ChEBI" id="CHEBI:58772"/>
        <dbReference type="EC" id="1.8.4.11"/>
    </reaction>
</comment>
<proteinExistence type="inferred from homology"/>
<feature type="domain" description="Peptide methionine sulphoxide reductase MsrA" evidence="7">
    <location>
        <begin position="55"/>
        <end position="207"/>
    </location>
</feature>
<evidence type="ECO:0000313" key="8">
    <source>
        <dbReference type="EMBL" id="MBB6182835.1"/>
    </source>
</evidence>
<evidence type="ECO:0000313" key="9">
    <source>
        <dbReference type="Proteomes" id="UP000560000"/>
    </source>
</evidence>
<evidence type="ECO:0000256" key="3">
    <source>
        <dbReference type="ARBA" id="ARBA00048782"/>
    </source>
</evidence>
<dbReference type="OrthoDB" id="4174719at2"/>
<dbReference type="PANTHER" id="PTHR43774:SF1">
    <property type="entry name" value="PEPTIDE METHIONINE SULFOXIDE REDUCTASE MSRA 2"/>
    <property type="match status" value="1"/>
</dbReference>
<comment type="caution">
    <text evidence="8">The sequence shown here is derived from an EMBL/GenBank/DDBJ whole genome shotgun (WGS) entry which is preliminary data.</text>
</comment>
<dbReference type="AlphaFoldDB" id="A0A841KD47"/>
<evidence type="ECO:0000256" key="4">
    <source>
        <dbReference type="HAMAP-Rule" id="MF_01401"/>
    </source>
</evidence>
<evidence type="ECO:0000256" key="6">
    <source>
        <dbReference type="SAM" id="SignalP"/>
    </source>
</evidence>
<evidence type="ECO:0000256" key="5">
    <source>
        <dbReference type="SAM" id="MobiDB-lite"/>
    </source>
</evidence>
<dbReference type="HAMAP" id="MF_01401">
    <property type="entry name" value="MsrA"/>
    <property type="match status" value="1"/>
</dbReference>
<dbReference type="Pfam" id="PF01625">
    <property type="entry name" value="PMSR"/>
    <property type="match status" value="1"/>
</dbReference>
<feature type="chain" id="PRO_5032770508" description="Peptide methionine sulfoxide reductase MsrA" evidence="6">
    <location>
        <begin position="32"/>
        <end position="236"/>
    </location>
</feature>
<comment type="similarity">
    <text evidence="4">Belongs to the MsrA Met sulfoxide reductase family.</text>
</comment>